<dbReference type="RefSeq" id="WP_030537635.1">
    <property type="nucleotide sequence ID" value="NZ_AP018733.1"/>
</dbReference>
<evidence type="ECO:0008006" key="3">
    <source>
        <dbReference type="Google" id="ProtNLM"/>
    </source>
</evidence>
<protein>
    <recommendedName>
        <fullName evidence="3">Integrase</fullName>
    </recommendedName>
</protein>
<reference evidence="1 2" key="1">
    <citation type="submission" date="2020-03" db="EMBL/GenBank/DDBJ databases">
        <title>Screen low temperature-resistant strains for efficient degradation of petroleum hydrocarbons under the low temperature.</title>
        <authorList>
            <person name="Wang Y."/>
            <person name="Chen J."/>
        </authorList>
    </citation>
    <scope>NUCLEOTIDE SEQUENCE [LARGE SCALE GENOMIC DNA]</scope>
    <source>
        <strain evidence="1 2">KB1</strain>
    </source>
</reference>
<dbReference type="AlphaFoldDB" id="A0A6G9D3L3"/>
<evidence type="ECO:0000313" key="1">
    <source>
        <dbReference type="EMBL" id="QIP43556.1"/>
    </source>
</evidence>
<gene>
    <name evidence="1" type="ORF">G9444_6313</name>
</gene>
<proteinExistence type="predicted"/>
<name>A0A6G9D3L3_RHOER</name>
<dbReference type="Proteomes" id="UP000502345">
    <property type="component" value="Chromosome"/>
</dbReference>
<dbReference type="EMBL" id="CP050124">
    <property type="protein sequence ID" value="QIP43556.1"/>
    <property type="molecule type" value="Genomic_DNA"/>
</dbReference>
<accession>A0A6G9D3L3</accession>
<sequence length="724" mass="79223">MTTQPLTVDFPESWSDDAPIIANAKRIVREEAPISTFGENVWNLAAMAPPRKRAQLTCNFESIPCQFRLPVKKAVWLLINEGKPSRAVRRGGTTTKKWVSTGTIAQFTNHIRAFLNYVAVETPEVRSLRGIVSETMDAYVGTLEGKMSRESAGFRYGSIRLLHDLTADLHAGERLREPSWVDDQVFLGDVGRSENATSPMPDAVLTPMLLWSVAFIEQFADDILSARNAIDGYMPATVQDYPLRAQQRDKIVSAWRKDHGDTLPRTDTSRGGIALGYMCFILNWPIRFQGGGLKEQLSAVPDMVISDSPACPVPTQVNGRVHGRCWQPTGLDYYRLTVHERDLQSACLFLLGLNSSMRPEELLSLEVKTLQDDGTSKRVTERVQAPDGQVRHLLYGRTFKGQDGADGTQRADGIARPWAITELGASAVTVIERLNGRHGRLFVAAGFGGPVARDGLSRSLTTQTAAINLRKFVKRMRSLASELALPEEYCFPEDAEDFMTLSTLRRTAEVLTQQEIGGVLAGAHQAGHRVGDPYGTRVTEGYGGLATQSKVGRRTSECTGHALAHLVVESRHGVVGGPAGDRALGVANLAASELELVDPANLMTPVLSNEWKRITKSVGQSVYEIPLAGGAHAYCIFHLPWSACTKEGEEPDVAGCKIACPNKALTTDSVRGLQQRQQELEESKQGATSEEVIRAEHLITAYEEQIADSGLPVASRNKKRGTSK</sequence>
<organism evidence="1 2">
    <name type="scientific">Rhodococcus erythropolis</name>
    <name type="common">Arthrobacter picolinophilus</name>
    <dbReference type="NCBI Taxonomy" id="1833"/>
    <lineage>
        <taxon>Bacteria</taxon>
        <taxon>Bacillati</taxon>
        <taxon>Actinomycetota</taxon>
        <taxon>Actinomycetes</taxon>
        <taxon>Mycobacteriales</taxon>
        <taxon>Nocardiaceae</taxon>
        <taxon>Rhodococcus</taxon>
        <taxon>Rhodococcus erythropolis group</taxon>
    </lineage>
</organism>
<evidence type="ECO:0000313" key="2">
    <source>
        <dbReference type="Proteomes" id="UP000502345"/>
    </source>
</evidence>